<keyword evidence="5 12" id="KW-0812">Transmembrane</keyword>
<keyword evidence="6" id="KW-1133">Transmembrane helix</keyword>
<dbReference type="GO" id="GO:0005886">
    <property type="term" value="C:plasma membrane"/>
    <property type="evidence" value="ECO:0007669"/>
    <property type="project" value="TreeGrafter"/>
</dbReference>
<reference evidence="14 15" key="1">
    <citation type="submission" date="2015-12" db="EMBL/GenBank/DDBJ databases">
        <title>The genome of Folsomia candida.</title>
        <authorList>
            <person name="Faddeeva A."/>
            <person name="Derks M.F."/>
            <person name="Anvar Y."/>
            <person name="Smit S."/>
            <person name="Van Straalen N."/>
            <person name="Roelofs D."/>
        </authorList>
    </citation>
    <scope>NUCLEOTIDE SEQUENCE [LARGE SCALE GENOMIC DNA]</scope>
    <source>
        <strain evidence="14 15">VU population</strain>
        <tissue evidence="14">Whole body</tissue>
    </source>
</reference>
<dbReference type="AlphaFoldDB" id="A0A226EIB9"/>
<keyword evidence="3 12" id="KW-0813">Transport</keyword>
<dbReference type="PRINTS" id="PR01078">
    <property type="entry name" value="AMINACHANNEL"/>
</dbReference>
<evidence type="ECO:0000256" key="10">
    <source>
        <dbReference type="ARBA" id="ARBA00023201"/>
    </source>
</evidence>
<keyword evidence="15" id="KW-1185">Reference proteome</keyword>
<organism evidence="14 15">
    <name type="scientific">Folsomia candida</name>
    <name type="common">Springtail</name>
    <dbReference type="NCBI Taxonomy" id="158441"/>
    <lineage>
        <taxon>Eukaryota</taxon>
        <taxon>Metazoa</taxon>
        <taxon>Ecdysozoa</taxon>
        <taxon>Arthropoda</taxon>
        <taxon>Hexapoda</taxon>
        <taxon>Collembola</taxon>
        <taxon>Entomobryomorpha</taxon>
        <taxon>Isotomoidea</taxon>
        <taxon>Isotomidae</taxon>
        <taxon>Proisotominae</taxon>
        <taxon>Folsomia</taxon>
    </lineage>
</organism>
<feature type="region of interest" description="Disordered" evidence="13">
    <location>
        <begin position="439"/>
        <end position="496"/>
    </location>
</feature>
<evidence type="ECO:0000256" key="11">
    <source>
        <dbReference type="ARBA" id="ARBA00023303"/>
    </source>
</evidence>
<feature type="compositionally biased region" description="Low complexity" evidence="13">
    <location>
        <begin position="677"/>
        <end position="689"/>
    </location>
</feature>
<evidence type="ECO:0000256" key="7">
    <source>
        <dbReference type="ARBA" id="ARBA00023053"/>
    </source>
</evidence>
<dbReference type="PANTHER" id="PTHR11690">
    <property type="entry name" value="AMILORIDE-SENSITIVE SODIUM CHANNEL-RELATED"/>
    <property type="match status" value="1"/>
</dbReference>
<evidence type="ECO:0000256" key="3">
    <source>
        <dbReference type="ARBA" id="ARBA00022448"/>
    </source>
</evidence>
<dbReference type="InterPro" id="IPR001873">
    <property type="entry name" value="ENaC"/>
</dbReference>
<feature type="region of interest" description="Disordered" evidence="13">
    <location>
        <begin position="671"/>
        <end position="700"/>
    </location>
</feature>
<accession>A0A226EIB9</accession>
<evidence type="ECO:0000256" key="5">
    <source>
        <dbReference type="ARBA" id="ARBA00022692"/>
    </source>
</evidence>
<evidence type="ECO:0000256" key="2">
    <source>
        <dbReference type="ARBA" id="ARBA00007193"/>
    </source>
</evidence>
<comment type="caution">
    <text evidence="14">The sequence shown here is derived from an EMBL/GenBank/DDBJ whole genome shotgun (WGS) entry which is preliminary data.</text>
</comment>
<dbReference type="PANTHER" id="PTHR11690:SF288">
    <property type="entry name" value="AMILORIDE-SENSITIVE NA+ CHANNEL-RELATED"/>
    <property type="match status" value="1"/>
</dbReference>
<evidence type="ECO:0000256" key="13">
    <source>
        <dbReference type="SAM" id="MobiDB-lite"/>
    </source>
</evidence>
<keyword evidence="7" id="KW-0915">Sodium</keyword>
<dbReference type="Gene3D" id="2.60.470.10">
    <property type="entry name" value="Acid-sensing ion channels like domains"/>
    <property type="match status" value="1"/>
</dbReference>
<dbReference type="OrthoDB" id="6021021at2759"/>
<evidence type="ECO:0000256" key="6">
    <source>
        <dbReference type="ARBA" id="ARBA00022989"/>
    </source>
</evidence>
<evidence type="ECO:0000256" key="4">
    <source>
        <dbReference type="ARBA" id="ARBA00022461"/>
    </source>
</evidence>
<sequence>MPEFILRKDFPLPKRIKIRNRTAHNRRLQRQRTYDAWAKWDIDQHLIEKEVDTVQNTSDEVTYDDVFVVDVPKHQRTAGMRTGLSLLLHPDLENAAYDNCDSLDGVGFRVQVHSPLDYPHISDFGKTIKPNTETFIDIEASITMPDRDVEDISKEKRQCYFRNEYHLATFNFYTQKNCIDDCIMNEIYKRCKCVRIYMPRQNQSLCVTDEDYVCTKNMKREINDVGTQEFCKFCWPSCTQIEYFADTTGFPLRDDVDLWKTTSTSTNISGQSNWSQEKVAVVHLYFSKETVDSRARKALYGAMEILASAGGVVGLTLGISMLSIVEPIYFFTIRLFFRGNSSTLTTVDDIKSKKHAEIKPTKIMVKPAQVATTTLLLQVTVYCQNSLELEENIGNSLLSSTTSPSSTHELNTPITVTIVQSNEENTVPTSKVFPSAIHENVGSPKIPTVLHEATTKLSSTNNRNRDRSRNRSRNRNRDGDTRSFARGRNFDPNRNNPDKVFFRRLVRLGSNFVARSLGLVTGNDPQIESSSEDRFRNIDENTEFSPFIGSVKNSSQEDNQQFFNNNKWRNVNPAQLLQSRFLIKQNKMQRWREVKDDFRRKELERRVDFFNDNSGDVITRNARNVIRNLVNRFEKNTETMQLWVDYRRQRLQRFLQMPLVSSILKNNTASITEDDNSTTTGISSSSSNENDQDDVREVDDVSNDYYRPFNPIADISRKVMRFIQSI</sequence>
<keyword evidence="9" id="KW-0472">Membrane</keyword>
<keyword evidence="8 12" id="KW-0406">Ion transport</keyword>
<evidence type="ECO:0000256" key="9">
    <source>
        <dbReference type="ARBA" id="ARBA00023136"/>
    </source>
</evidence>
<evidence type="ECO:0000256" key="12">
    <source>
        <dbReference type="RuleBase" id="RU000679"/>
    </source>
</evidence>
<dbReference type="Proteomes" id="UP000198287">
    <property type="component" value="Unassembled WGS sequence"/>
</dbReference>
<keyword evidence="4 12" id="KW-0894">Sodium channel</keyword>
<comment type="subcellular location">
    <subcellularLocation>
        <location evidence="1">Membrane</location>
        <topology evidence="1">Multi-pass membrane protein</topology>
    </subcellularLocation>
</comment>
<evidence type="ECO:0000256" key="1">
    <source>
        <dbReference type="ARBA" id="ARBA00004141"/>
    </source>
</evidence>
<dbReference type="GO" id="GO:0015280">
    <property type="term" value="F:ligand-gated sodium channel activity"/>
    <property type="evidence" value="ECO:0007669"/>
    <property type="project" value="TreeGrafter"/>
</dbReference>
<comment type="similarity">
    <text evidence="2 12">Belongs to the amiloride-sensitive sodium channel (TC 1.A.6) family.</text>
</comment>
<proteinExistence type="inferred from homology"/>
<feature type="compositionally biased region" description="Basic and acidic residues" evidence="13">
    <location>
        <begin position="463"/>
        <end position="496"/>
    </location>
</feature>
<gene>
    <name evidence="14" type="ORF">Fcan01_08511</name>
</gene>
<keyword evidence="11 12" id="KW-0407">Ion channel</keyword>
<dbReference type="EMBL" id="LNIX01000003">
    <property type="protein sequence ID" value="OXA56847.1"/>
    <property type="molecule type" value="Genomic_DNA"/>
</dbReference>
<keyword evidence="10 12" id="KW-0739">Sodium transport</keyword>
<dbReference type="Pfam" id="PF00858">
    <property type="entry name" value="ASC"/>
    <property type="match status" value="1"/>
</dbReference>
<dbReference type="Gene3D" id="1.10.287.770">
    <property type="entry name" value="YojJ-like"/>
    <property type="match status" value="1"/>
</dbReference>
<protein>
    <submittedName>
        <fullName evidence="14">Pickpocket protein 28</fullName>
    </submittedName>
</protein>
<evidence type="ECO:0000256" key="8">
    <source>
        <dbReference type="ARBA" id="ARBA00023065"/>
    </source>
</evidence>
<evidence type="ECO:0000313" key="15">
    <source>
        <dbReference type="Proteomes" id="UP000198287"/>
    </source>
</evidence>
<evidence type="ECO:0000313" key="14">
    <source>
        <dbReference type="EMBL" id="OXA56847.1"/>
    </source>
</evidence>
<name>A0A226EIB9_FOLCA</name>